<dbReference type="GO" id="GO:0019154">
    <property type="term" value="F:glycolate dehydrogenase activity"/>
    <property type="evidence" value="ECO:0007669"/>
    <property type="project" value="UniProtKB-EC"/>
</dbReference>
<evidence type="ECO:0000256" key="3">
    <source>
        <dbReference type="ARBA" id="ARBA00022737"/>
    </source>
</evidence>
<feature type="domain" description="4Fe-4S ferredoxin-type" evidence="7">
    <location>
        <begin position="14"/>
        <end position="46"/>
    </location>
</feature>
<evidence type="ECO:0000313" key="8">
    <source>
        <dbReference type="EMBL" id="SNX74104.1"/>
    </source>
</evidence>
<dbReference type="InterPro" id="IPR004017">
    <property type="entry name" value="Cys_rich_dom"/>
</dbReference>
<evidence type="ECO:0000256" key="1">
    <source>
        <dbReference type="ARBA" id="ARBA00022485"/>
    </source>
</evidence>
<dbReference type="InterPro" id="IPR012257">
    <property type="entry name" value="Glc_ox_4Fe-4S"/>
</dbReference>
<dbReference type="GO" id="GO:0046872">
    <property type="term" value="F:metal ion binding"/>
    <property type="evidence" value="ECO:0007669"/>
    <property type="project" value="UniProtKB-UniRule"/>
</dbReference>
<dbReference type="Pfam" id="PF02754">
    <property type="entry name" value="CCG"/>
    <property type="match status" value="2"/>
</dbReference>
<dbReference type="PANTHER" id="PTHR32479">
    <property type="entry name" value="GLYCOLATE OXIDASE IRON-SULFUR SUBUNIT"/>
    <property type="match status" value="1"/>
</dbReference>
<sequence length="442" mass="49197">MAATALGQRIHQGFKEKIDEESLLDCMRCGFCLPACPTYIQTGHDETHSPRGRIALIKAVRDGMIQWDDDVENSLNVCLGCRACEPACPAGVQYGHILENAREVINEAKPKGVLEKTVRNVAFGHLFNDKTKMSKATGLLRFYQTSGLQTVTRKIGFLKLFPDTMRQMEKVLPKVPNQKEIMKRASFFPAICDKKATVAFFTGCLMDTMFTGTNNSTISLLQKAGCEVWIPEQQACCGALHAHSGEKNNAARLAKQNIEAFESLKADYIVNNAGGCGAFLYDYPFVLEKDPDWKERALVFQAKIIDISSLLTKLEFNQLKLKAYNQITVTYQDSCHLRNVTKVIQQPRDLIQSIGNVEYIELDGADSCCGSAGIYNLIENKMSMKILDDKMKKVKRTNAAVIVTSNPGCLLQMKLGIERAGLSEKITAVHLVDFLADYVEIE</sequence>
<dbReference type="InterPro" id="IPR017900">
    <property type="entry name" value="4Fe4S_Fe_S_CS"/>
</dbReference>
<keyword evidence="9" id="KW-1185">Reference proteome</keyword>
<dbReference type="AlphaFoldDB" id="A0A285D2R2"/>
<keyword evidence="6" id="KW-0813">Transport</keyword>
<keyword evidence="1 6" id="KW-0004">4Fe-4S</keyword>
<comment type="catalytic activity">
    <reaction evidence="6">
        <text>(R)-lactate + A = pyruvate + AH2</text>
        <dbReference type="Rhea" id="RHEA:15089"/>
        <dbReference type="ChEBI" id="CHEBI:13193"/>
        <dbReference type="ChEBI" id="CHEBI:15361"/>
        <dbReference type="ChEBI" id="CHEBI:16004"/>
        <dbReference type="ChEBI" id="CHEBI:17499"/>
    </reaction>
</comment>
<comment type="catalytic activity">
    <reaction evidence="6">
        <text>glycolate + A = glyoxylate + AH2</text>
        <dbReference type="Rhea" id="RHEA:21264"/>
        <dbReference type="ChEBI" id="CHEBI:13193"/>
        <dbReference type="ChEBI" id="CHEBI:17499"/>
        <dbReference type="ChEBI" id="CHEBI:29805"/>
        <dbReference type="ChEBI" id="CHEBI:36655"/>
        <dbReference type="EC" id="1.1.99.14"/>
    </reaction>
</comment>
<keyword evidence="5 6" id="KW-0411">Iron-sulfur</keyword>
<dbReference type="RefSeq" id="WP_179714303.1">
    <property type="nucleotide sequence ID" value="NZ_JBEPMQ010000008.1"/>
</dbReference>
<gene>
    <name evidence="8" type="ORF">SAMN05877753_108156</name>
</gene>
<evidence type="ECO:0000256" key="5">
    <source>
        <dbReference type="ARBA" id="ARBA00023014"/>
    </source>
</evidence>
<comment type="function">
    <text evidence="6">Component of a complex that catalyzes the oxidation of glycolate to glyoxylate.</text>
</comment>
<dbReference type="EMBL" id="OAOP01000008">
    <property type="protein sequence ID" value="SNX74104.1"/>
    <property type="molecule type" value="Genomic_DNA"/>
</dbReference>
<dbReference type="PROSITE" id="PS00198">
    <property type="entry name" value="4FE4S_FER_1"/>
    <property type="match status" value="2"/>
</dbReference>
<evidence type="ECO:0000256" key="2">
    <source>
        <dbReference type="ARBA" id="ARBA00022723"/>
    </source>
</evidence>
<evidence type="ECO:0000259" key="7">
    <source>
        <dbReference type="PROSITE" id="PS51379"/>
    </source>
</evidence>
<dbReference type="InterPro" id="IPR017896">
    <property type="entry name" value="4Fe4S_Fe-S-bd"/>
</dbReference>
<organism evidence="8 9">
    <name type="scientific">Bacillus oleivorans</name>
    <dbReference type="NCBI Taxonomy" id="1448271"/>
    <lineage>
        <taxon>Bacteria</taxon>
        <taxon>Bacillati</taxon>
        <taxon>Bacillota</taxon>
        <taxon>Bacilli</taxon>
        <taxon>Bacillales</taxon>
        <taxon>Bacillaceae</taxon>
        <taxon>Bacillus</taxon>
    </lineage>
</organism>
<proteinExistence type="predicted"/>
<accession>A0A285D2R2</accession>
<keyword evidence="3" id="KW-0677">Repeat</keyword>
<dbReference type="PROSITE" id="PS51379">
    <property type="entry name" value="4FE4S_FER_2"/>
    <property type="match status" value="2"/>
</dbReference>
<dbReference type="Gene3D" id="1.10.1060.10">
    <property type="entry name" value="Alpha-helical ferredoxin"/>
    <property type="match status" value="1"/>
</dbReference>
<keyword evidence="4 6" id="KW-0408">Iron</keyword>
<feature type="domain" description="4Fe-4S ferredoxin-type" evidence="7">
    <location>
        <begin position="67"/>
        <end position="92"/>
    </location>
</feature>
<dbReference type="SUPFAM" id="SSF46548">
    <property type="entry name" value="alpha-helical ferredoxin"/>
    <property type="match status" value="1"/>
</dbReference>
<evidence type="ECO:0000256" key="4">
    <source>
        <dbReference type="ARBA" id="ARBA00023004"/>
    </source>
</evidence>
<dbReference type="InterPro" id="IPR009051">
    <property type="entry name" value="Helical_ferredxn"/>
</dbReference>
<dbReference type="GO" id="GO:0051539">
    <property type="term" value="F:4 iron, 4 sulfur cluster binding"/>
    <property type="evidence" value="ECO:0007669"/>
    <property type="project" value="UniProtKB-UniRule"/>
</dbReference>
<evidence type="ECO:0000256" key="6">
    <source>
        <dbReference type="PIRNR" id="PIRNR000139"/>
    </source>
</evidence>
<comment type="cofactor">
    <cofactor evidence="6">
        <name>[4Fe-4S] cluster</name>
        <dbReference type="ChEBI" id="CHEBI:49883"/>
    </cofactor>
    <text evidence="6">Binds 2 [4Fe-4S] clusters.</text>
</comment>
<reference evidence="8 9" key="1">
    <citation type="submission" date="2017-08" db="EMBL/GenBank/DDBJ databases">
        <authorList>
            <person name="de Groot N.N."/>
        </authorList>
    </citation>
    <scope>NUCLEOTIDE SEQUENCE [LARGE SCALE GENOMIC DNA]</scope>
    <source>
        <strain evidence="8 9">JC228</strain>
    </source>
</reference>
<dbReference type="EC" id="1.1.99.14" evidence="6"/>
<name>A0A285D2R2_9BACI</name>
<dbReference type="Pfam" id="PF13183">
    <property type="entry name" value="Fer4_8"/>
    <property type="match status" value="1"/>
</dbReference>
<keyword evidence="2 6" id="KW-0479">Metal-binding</keyword>
<dbReference type="PANTHER" id="PTHR32479:SF17">
    <property type="entry name" value="GLYCOLATE OXIDASE IRON-SULFUR SUBUNIT"/>
    <property type="match status" value="1"/>
</dbReference>
<dbReference type="Proteomes" id="UP000219546">
    <property type="component" value="Unassembled WGS sequence"/>
</dbReference>
<dbReference type="PIRSF" id="PIRSF000139">
    <property type="entry name" value="Glc_ox_4Fe-4S"/>
    <property type="match status" value="1"/>
</dbReference>
<protein>
    <recommendedName>
        <fullName evidence="6">Glycolate oxidase iron-sulfur subunit</fullName>
        <ecNumber evidence="6">1.1.99.14</ecNumber>
    </recommendedName>
</protein>
<evidence type="ECO:0000313" key="9">
    <source>
        <dbReference type="Proteomes" id="UP000219546"/>
    </source>
</evidence>
<keyword evidence="6" id="KW-0249">Electron transport</keyword>